<name>A0A450STU2_9GAMM</name>
<accession>A0A450STU2</accession>
<evidence type="ECO:0000313" key="1">
    <source>
        <dbReference type="EMBL" id="VFJ57446.1"/>
    </source>
</evidence>
<dbReference type="EMBL" id="CAADFD010000034">
    <property type="protein sequence ID" value="VFJ57446.1"/>
    <property type="molecule type" value="Genomic_DNA"/>
</dbReference>
<reference evidence="1" key="1">
    <citation type="submission" date="2019-02" db="EMBL/GenBank/DDBJ databases">
        <authorList>
            <person name="Gruber-Vodicka R. H."/>
            <person name="Seah K. B. B."/>
        </authorList>
    </citation>
    <scope>NUCLEOTIDE SEQUENCE</scope>
    <source>
        <strain evidence="1">BECK_BZ106</strain>
    </source>
</reference>
<organism evidence="1">
    <name type="scientific">Candidatus Kentrum sp. FW</name>
    <dbReference type="NCBI Taxonomy" id="2126338"/>
    <lineage>
        <taxon>Bacteria</taxon>
        <taxon>Pseudomonadati</taxon>
        <taxon>Pseudomonadota</taxon>
        <taxon>Gammaproteobacteria</taxon>
        <taxon>Candidatus Kentrum</taxon>
    </lineage>
</organism>
<gene>
    <name evidence="1" type="ORF">BECKFW1821B_GA0114236_10343</name>
</gene>
<dbReference type="AlphaFoldDB" id="A0A450STU2"/>
<protein>
    <submittedName>
        <fullName evidence="1">Uncharacterized protein</fullName>
    </submittedName>
</protein>
<proteinExistence type="predicted"/>
<sequence length="87" mass="9282">MRSQAGAQGRAVKTMMGTAPETLHKDLSLSLRRLCPSYVARVSLVPKLLLGDLFQGSSCFRKSRLFPWGAGASEATIMTRDPAGGDG</sequence>